<dbReference type="RefSeq" id="WP_035024929.1">
    <property type="nucleotide sequence ID" value="NZ_KK073881.1"/>
</dbReference>
<name>A0A011VM31_9HYPH</name>
<dbReference type="Pfam" id="PF01471">
    <property type="entry name" value="PG_binding_1"/>
    <property type="match status" value="1"/>
</dbReference>
<evidence type="ECO:0000313" key="5">
    <source>
        <dbReference type="Proteomes" id="UP000019849"/>
    </source>
</evidence>
<feature type="domain" description="Peptidoglycan binding-like" evidence="2">
    <location>
        <begin position="1173"/>
        <end position="1226"/>
    </location>
</feature>
<dbReference type="Proteomes" id="UP000019849">
    <property type="component" value="Unassembled WGS sequence"/>
</dbReference>
<feature type="region of interest" description="Disordered" evidence="1">
    <location>
        <begin position="58"/>
        <end position="77"/>
    </location>
</feature>
<dbReference type="eggNOG" id="COG0790">
    <property type="taxonomic scope" value="Bacteria"/>
</dbReference>
<evidence type="ECO:0000256" key="1">
    <source>
        <dbReference type="SAM" id="MobiDB-lite"/>
    </source>
</evidence>
<dbReference type="Gene3D" id="1.25.40.10">
    <property type="entry name" value="Tetratricopeptide repeat domain"/>
    <property type="match status" value="1"/>
</dbReference>
<comment type="caution">
    <text evidence="3">The sequence shown here is derived from an EMBL/GenBank/DDBJ whole genome shotgun (WGS) entry which is preliminary data.</text>
</comment>
<dbReference type="EMBL" id="SNZF01000021">
    <property type="protein sequence ID" value="TDR33569.1"/>
    <property type="molecule type" value="Genomic_DNA"/>
</dbReference>
<feature type="region of interest" description="Disordered" evidence="1">
    <location>
        <begin position="721"/>
        <end position="747"/>
    </location>
</feature>
<dbReference type="Gene3D" id="1.10.101.10">
    <property type="entry name" value="PGBD-like superfamily/PGBD"/>
    <property type="match status" value="1"/>
</dbReference>
<dbReference type="SUPFAM" id="SSF47090">
    <property type="entry name" value="PGBD-like"/>
    <property type="match status" value="1"/>
</dbReference>
<evidence type="ECO:0000313" key="4">
    <source>
        <dbReference type="EMBL" id="TDR33569.1"/>
    </source>
</evidence>
<proteinExistence type="predicted"/>
<organism evidence="3 5">
    <name type="scientific">Aquamicrobium defluvii</name>
    <dbReference type="NCBI Taxonomy" id="69279"/>
    <lineage>
        <taxon>Bacteria</taxon>
        <taxon>Pseudomonadati</taxon>
        <taxon>Pseudomonadota</taxon>
        <taxon>Alphaproteobacteria</taxon>
        <taxon>Hyphomicrobiales</taxon>
        <taxon>Phyllobacteriaceae</taxon>
        <taxon>Aquamicrobium</taxon>
    </lineage>
</organism>
<evidence type="ECO:0000313" key="3">
    <source>
        <dbReference type="EMBL" id="EXL09430.1"/>
    </source>
</evidence>
<feature type="region of interest" description="Disordered" evidence="1">
    <location>
        <begin position="1"/>
        <end position="20"/>
    </location>
</feature>
<keyword evidence="6" id="KW-1185">Reference proteome</keyword>
<dbReference type="STRING" id="69279.BG36_22605"/>
<dbReference type="InterPro" id="IPR002477">
    <property type="entry name" value="Peptidoglycan-bd-like"/>
</dbReference>
<dbReference type="PANTHER" id="PTHR43628">
    <property type="entry name" value="ACTIVATOR OF C KINASE PROTEIN 1-RELATED"/>
    <property type="match status" value="1"/>
</dbReference>
<dbReference type="PANTHER" id="PTHR43628:SF1">
    <property type="entry name" value="CHITIN SYNTHASE REGULATORY FACTOR 2-RELATED"/>
    <property type="match status" value="1"/>
</dbReference>
<protein>
    <submittedName>
        <fullName evidence="4">Localization factor PodJL</fullName>
    </submittedName>
    <submittedName>
        <fullName evidence="3">Peptidoglycan-binding protein</fullName>
    </submittedName>
</protein>
<dbReference type="InterPro" id="IPR011990">
    <property type="entry name" value="TPR-like_helical_dom_sf"/>
</dbReference>
<evidence type="ECO:0000313" key="6">
    <source>
        <dbReference type="Proteomes" id="UP000294958"/>
    </source>
</evidence>
<gene>
    <name evidence="3" type="ORF">BG36_22605</name>
    <name evidence="4" type="ORF">DES43_12156</name>
</gene>
<dbReference type="InterPro" id="IPR052945">
    <property type="entry name" value="Mitotic_Regulator"/>
</dbReference>
<dbReference type="EMBL" id="JENY01000007">
    <property type="protein sequence ID" value="EXL09430.1"/>
    <property type="molecule type" value="Genomic_DNA"/>
</dbReference>
<reference evidence="3 5" key="1">
    <citation type="submission" date="2014-02" db="EMBL/GenBank/DDBJ databases">
        <title>Aquamicrobium defluvii Genome sequencing.</title>
        <authorList>
            <person name="Wang X."/>
        </authorList>
    </citation>
    <scope>NUCLEOTIDE SEQUENCE [LARGE SCALE GENOMIC DNA]</scope>
    <source>
        <strain evidence="3 5">W13Z1</strain>
    </source>
</reference>
<dbReference type="eggNOG" id="COG1196">
    <property type="taxonomic scope" value="Bacteria"/>
</dbReference>
<dbReference type="SUPFAM" id="SSF81901">
    <property type="entry name" value="HCP-like"/>
    <property type="match status" value="1"/>
</dbReference>
<dbReference type="OrthoDB" id="5295703at2"/>
<sequence length="1230" mass="132363">MSNRRSYLDISAAGRQHRHASTLDQINESLAALEERLQRSRADAQPRGDSLLRTAASQRTFADEREGWPARQSAAAPPRGYQALMNDIERVRGQEDGLAVAGRIAGELQGLRDELRQQMTVGLHREFEALRRDIDRACRSGEGAGDSARLGRELERLSGAVQELAHRSDDRGVNLMRLELEQLREQIETLAREDSVRAVDRRWEEFDRRWSAFEDRFEASSADRNSAGEGLAALNQRLEEIARAVDMLPQSLSLRSLEEKLRTLALAVDQLAAQRPSETNTLGLIDERLDEISRAIVASTVAAQASSFDPAVLERIENRIAALAGQIEEVAHDRQDAEVMERLALLSRRVDDLASESRLPEETIGRLADQIAAIAERIGQAPQMPDLGYLLEGLEQRFDMFAVSLERRHSDAVDQGNVILRDFERRLEEVAERLDRRDAVPAFDGAEVMEAIDARFDALARELDGREPAGQEAIRGLEMRLADISQRLDGSVERFGAIDPDLIRSLEAQVAGLSAHLSQPGRPLPDFEDISPRLTQIEQSLAGTRESILEAAREAAERAVQSMAAEGAGGGVEQAAVAGLAQDLKTLESLTRRSDDRNARTFEAIHDTLLKIVDRLGSLEVSGAVQAVPQPSPKISVGQPPSLDMETLAGEGETLLADAMDGEVQQRTPAQAASEAARAALGETAAQEGARKTSLLGNLTRAFRKDAAPRPVEPILAGENVDAGLDEPLEPSLVNRPLEPGSGAPDLNAILKRVRDERGQTDARPAADAAKSDFIAAARRAAQAAAAEAETLKRQSSLGGPAKGLRIGELFKARRKPILMAVGAVILALAGLQFGKAFLDGNEQVSSAAPAPAAIEKKVTQEPKMAGEKPVQQPEAAVPAPKAEAARIVEPVRMSEESTATITEQRDRFAVAPVPEEAAGLTDAVSTGAVAPVSLPLSSALPVSPALIDVPADIGTPALREAAAAGDAKALFEIGARYAEARGVKEDPAAAAQWYERAAELGLAPAQYRIGNLYEKGIGVDRDAEKARKWYEMAAGQGNASAMHNLAVLLAMGTDGAADNEGAVRWFKAAADLGVKDSQFNLGILAAKGVGMQQNLEDSYKWFALVAKTGDKDAAAKRDEIAKALRPEQLEKARQTADLWEARELDLDANGVTIPDAWVDEPVTTASVDMKKAVRNIQAILNKNGYPAGAIDGVMGGKTREAIAAFQTDNGLPPTGEVDDKLVEALLARK</sequence>
<accession>A0A011VM31</accession>
<dbReference type="InterPro" id="IPR006597">
    <property type="entry name" value="Sel1-like"/>
</dbReference>
<dbReference type="PATRIC" id="fig|69279.3.peg.1446"/>
<dbReference type="InterPro" id="IPR036365">
    <property type="entry name" value="PGBD-like_sf"/>
</dbReference>
<dbReference type="eggNOG" id="COG3409">
    <property type="taxonomic scope" value="Bacteria"/>
</dbReference>
<dbReference type="HOGENOM" id="CLU_005869_0_0_5"/>
<reference evidence="4 6" key="2">
    <citation type="submission" date="2019-03" db="EMBL/GenBank/DDBJ databases">
        <title>Genomic Encyclopedia of Type Strains, Phase IV (KMG-IV): sequencing the most valuable type-strain genomes for metagenomic binning, comparative biology and taxonomic classification.</title>
        <authorList>
            <person name="Goeker M."/>
        </authorList>
    </citation>
    <scope>NUCLEOTIDE SEQUENCE [LARGE SCALE GENOMIC DNA]</scope>
    <source>
        <strain evidence="4 6">DSM 11603</strain>
    </source>
</reference>
<dbReference type="AlphaFoldDB" id="A0A011VM31"/>
<dbReference type="Proteomes" id="UP000294958">
    <property type="component" value="Unassembled WGS sequence"/>
</dbReference>
<dbReference type="InterPro" id="IPR036366">
    <property type="entry name" value="PGBDSf"/>
</dbReference>
<dbReference type="Pfam" id="PF08238">
    <property type="entry name" value="Sel1"/>
    <property type="match status" value="4"/>
</dbReference>
<evidence type="ECO:0000259" key="2">
    <source>
        <dbReference type="Pfam" id="PF01471"/>
    </source>
</evidence>
<dbReference type="SMART" id="SM00671">
    <property type="entry name" value="SEL1"/>
    <property type="match status" value="4"/>
</dbReference>